<dbReference type="AlphaFoldDB" id="A0A2G5BJ73"/>
<evidence type="ECO:0000313" key="3">
    <source>
        <dbReference type="EMBL" id="PIA19070.1"/>
    </source>
</evidence>
<keyword evidence="2" id="KW-0812">Transmembrane</keyword>
<sequence length="216" mass="24389">MDLVRNGNESSTSSQALEQREQQLRKELETLHILDPENNSQPLECQYDGLTEAEQKRLIEKLILQNEADIQTFSTFLKLPTVVVLILNLVFAYNYAVGGFDSRNGHGGAVLPFTEYKTHASRPLMATELAVVTLQFTLYLLTSGRWNRLRKCISLILAISGAAHSLTCDRNGVAEFVWWILPALNLTIVCYAQLNMRRSREEIQVLAARSDHLKNA</sequence>
<gene>
    <name evidence="3" type="ORF">COEREDRAFT_79573</name>
</gene>
<evidence type="ECO:0000256" key="2">
    <source>
        <dbReference type="SAM" id="Phobius"/>
    </source>
</evidence>
<protein>
    <submittedName>
        <fullName evidence="3">Uncharacterized protein</fullName>
    </submittedName>
</protein>
<feature type="region of interest" description="Disordered" evidence="1">
    <location>
        <begin position="1"/>
        <end position="21"/>
    </location>
</feature>
<proteinExistence type="predicted"/>
<keyword evidence="4" id="KW-1185">Reference proteome</keyword>
<name>A0A2G5BJ73_COERN</name>
<feature type="transmembrane region" description="Helical" evidence="2">
    <location>
        <begin position="79"/>
        <end position="100"/>
    </location>
</feature>
<organism evidence="3 4">
    <name type="scientific">Coemansia reversa (strain ATCC 12441 / NRRL 1564)</name>
    <dbReference type="NCBI Taxonomy" id="763665"/>
    <lineage>
        <taxon>Eukaryota</taxon>
        <taxon>Fungi</taxon>
        <taxon>Fungi incertae sedis</taxon>
        <taxon>Zoopagomycota</taxon>
        <taxon>Kickxellomycotina</taxon>
        <taxon>Kickxellomycetes</taxon>
        <taxon>Kickxellales</taxon>
        <taxon>Kickxellaceae</taxon>
        <taxon>Coemansia</taxon>
    </lineage>
</organism>
<accession>A0A2G5BJ73</accession>
<reference evidence="3 4" key="1">
    <citation type="journal article" date="2015" name="Genome Biol. Evol.">
        <title>Phylogenomic analyses indicate that early fungi evolved digesting cell walls of algal ancestors of land plants.</title>
        <authorList>
            <person name="Chang Y."/>
            <person name="Wang S."/>
            <person name="Sekimoto S."/>
            <person name="Aerts A.L."/>
            <person name="Choi C."/>
            <person name="Clum A."/>
            <person name="LaButti K.M."/>
            <person name="Lindquist E.A."/>
            <person name="Yee Ngan C."/>
            <person name="Ohm R.A."/>
            <person name="Salamov A.A."/>
            <person name="Grigoriev I.V."/>
            <person name="Spatafora J.W."/>
            <person name="Berbee M.L."/>
        </authorList>
    </citation>
    <scope>NUCLEOTIDE SEQUENCE [LARGE SCALE GENOMIC DNA]</scope>
    <source>
        <strain evidence="3 4">NRRL 1564</strain>
    </source>
</reference>
<dbReference type="EMBL" id="KZ303488">
    <property type="protein sequence ID" value="PIA19070.1"/>
    <property type="molecule type" value="Genomic_DNA"/>
</dbReference>
<keyword evidence="2" id="KW-0472">Membrane</keyword>
<dbReference type="OrthoDB" id="5540273at2759"/>
<evidence type="ECO:0000313" key="4">
    <source>
        <dbReference type="Proteomes" id="UP000242474"/>
    </source>
</evidence>
<feature type="transmembrane region" description="Helical" evidence="2">
    <location>
        <begin position="120"/>
        <end position="141"/>
    </location>
</feature>
<dbReference type="Proteomes" id="UP000242474">
    <property type="component" value="Unassembled WGS sequence"/>
</dbReference>
<evidence type="ECO:0000256" key="1">
    <source>
        <dbReference type="SAM" id="MobiDB-lite"/>
    </source>
</evidence>
<keyword evidence="2" id="KW-1133">Transmembrane helix</keyword>